<dbReference type="PATRIC" id="fig|1141660.3.peg.580"/>
<protein>
    <recommendedName>
        <fullName evidence="3">Biopolymer transporter Tol</fullName>
    </recommendedName>
</protein>
<comment type="caution">
    <text evidence="1">The sequence shown here is derived from an EMBL/GenBank/DDBJ whole genome shotgun (WGS) entry which is preliminary data.</text>
</comment>
<dbReference type="HOGENOM" id="CLU_054731_0_0_6"/>
<dbReference type="InterPro" id="IPR011042">
    <property type="entry name" value="6-blade_b-propeller_TolB-like"/>
</dbReference>
<evidence type="ECO:0000313" key="2">
    <source>
        <dbReference type="Proteomes" id="UP000010290"/>
    </source>
</evidence>
<dbReference type="RefSeq" id="WP_008914452.1">
    <property type="nucleotide sequence ID" value="NZ_CM001773.1"/>
</dbReference>
<proteinExistence type="predicted"/>
<dbReference type="Proteomes" id="UP000010290">
    <property type="component" value="Chromosome"/>
</dbReference>
<sequence length="436" mass="49537">MNNKLPYKERQITHDKRCHQLTNINVWTPDSLWLVYDVRPNGSSFTGLTIEKIHVNNGSQCEIYRANNGAHVGVVTVSTENPPRYAFIQGPEYPDEQWQYDFHHRRGVYVSDDALGIAHPIDAMRITPPFIAGALRGGTHVHVFSPDSKWLSFTYNDHVLHEKDIRLDQRNVAIAVPIKSVDIEPKGHEREYSGDYFCCVITQTFLFPKIGSDEISRAYEEGWVGHDGYIKQNGERQKRAITFMGDTHGANNEIIPEVYLVDLPEIEDEFMLSGEYPVEGTSSKMPFPPKNIQQRRLTYTHNRKYPGLAKQPRHWLRTSPDGSAIACLMKDDNGIVQLYLVKTCTGTLKQVTYSDNSIQSAFSWDSQGQHISFICDNSVMLCNIETGKTERLTIRSDLPPVADAVVFSPDDSLVAFMRDIDGFRQIYTVETGLFSK</sequence>
<dbReference type="Gene3D" id="2.120.10.30">
    <property type="entry name" value="TolB, C-terminal domain"/>
    <property type="match status" value="1"/>
</dbReference>
<dbReference type="EMBL" id="AKKN01000003">
    <property type="protein sequence ID" value="EKT60994.1"/>
    <property type="molecule type" value="Genomic_DNA"/>
</dbReference>
<dbReference type="AlphaFoldDB" id="K8WKB4"/>
<name>K8WKB4_9GAMM</name>
<evidence type="ECO:0008006" key="3">
    <source>
        <dbReference type="Google" id="ProtNLM"/>
    </source>
</evidence>
<keyword evidence="2" id="KW-1185">Reference proteome</keyword>
<accession>K8WKB4</accession>
<evidence type="ECO:0000313" key="1">
    <source>
        <dbReference type="EMBL" id="EKT60994.1"/>
    </source>
</evidence>
<dbReference type="Pfam" id="PF12566">
    <property type="entry name" value="DUF3748"/>
    <property type="match status" value="1"/>
</dbReference>
<dbReference type="InterPro" id="IPR022223">
    <property type="entry name" value="DUF3748"/>
</dbReference>
<dbReference type="OrthoDB" id="626010at2"/>
<gene>
    <name evidence="1" type="ORF">OO7_02866</name>
</gene>
<reference evidence="1 2" key="1">
    <citation type="journal article" date="2012" name="BMC Genomics">
        <title>Comparative genomics of bacteria in the genus Providencia isolated from wild Drosophila melanogaster.</title>
        <authorList>
            <person name="Galac M.R."/>
            <person name="Lazzaro B.P."/>
        </authorList>
    </citation>
    <scope>NUCLEOTIDE SEQUENCE [LARGE SCALE GENOMIC DNA]</scope>
    <source>
        <strain evidence="1 2">DSM 19967</strain>
    </source>
</reference>
<organism evidence="1 2">
    <name type="scientific">Providencia sneebia DSM 19967</name>
    <dbReference type="NCBI Taxonomy" id="1141660"/>
    <lineage>
        <taxon>Bacteria</taxon>
        <taxon>Pseudomonadati</taxon>
        <taxon>Pseudomonadota</taxon>
        <taxon>Gammaproteobacteria</taxon>
        <taxon>Enterobacterales</taxon>
        <taxon>Morganellaceae</taxon>
        <taxon>Providencia</taxon>
    </lineage>
</organism>
<dbReference type="SUPFAM" id="SSF82171">
    <property type="entry name" value="DPP6 N-terminal domain-like"/>
    <property type="match status" value="1"/>
</dbReference>